<reference evidence="2 3" key="1">
    <citation type="journal article" date="2010" name="BMC Genomics">
        <title>Genome sequence of the pattern forming Paenibacillus vortex bacterium reveals potential for thriving in complex environments.</title>
        <authorList>
            <person name="Sirota-Madi A."/>
            <person name="Olender T."/>
            <person name="Helman Y."/>
            <person name="Ingham C."/>
            <person name="Brainis I."/>
            <person name="Roth D."/>
            <person name="Hagi E."/>
            <person name="Brodsky L."/>
            <person name="Leshkowitz D."/>
            <person name="Galatenko V."/>
            <person name="Nikolaev V."/>
            <person name="Mugasimangalam R.C."/>
            <person name="Bransburg-Zabary S."/>
            <person name="Gutnick D.L."/>
            <person name="Lancet D."/>
            <person name="Ben-Jacob E."/>
        </authorList>
    </citation>
    <scope>NUCLEOTIDE SEQUENCE [LARGE SCALE GENOMIC DNA]</scope>
    <source>
        <strain evidence="2 3">V453</strain>
    </source>
</reference>
<protein>
    <submittedName>
        <fullName evidence="2">Uncharacterized protein</fullName>
    </submittedName>
</protein>
<dbReference type="AlphaFoldDB" id="A0A2R9T131"/>
<comment type="caution">
    <text evidence="2">The sequence shown here is derived from an EMBL/GenBank/DDBJ whole genome shotgun (WGS) entry which is preliminary data.</text>
</comment>
<accession>A0A2R9T131</accession>
<evidence type="ECO:0000313" key="3">
    <source>
        <dbReference type="Proteomes" id="UP000003094"/>
    </source>
</evidence>
<evidence type="ECO:0000313" key="2">
    <source>
        <dbReference type="EMBL" id="EFU43409.1"/>
    </source>
</evidence>
<evidence type="ECO:0000256" key="1">
    <source>
        <dbReference type="SAM" id="Phobius"/>
    </source>
</evidence>
<dbReference type="EMBL" id="ADHJ01000006">
    <property type="protein sequence ID" value="EFU43409.1"/>
    <property type="molecule type" value="Genomic_DNA"/>
</dbReference>
<keyword evidence="1" id="KW-0812">Transmembrane</keyword>
<sequence>MTSMLNWGNYTIQRSGSKFPTLKINFQAHRCVQIHNGIQFHVNCGYIDIDFDEYINNKEITYRIYQLEFYLTMSLVVIAFILQFLNSDKFF</sequence>
<keyword evidence="3" id="KW-1185">Reference proteome</keyword>
<dbReference type="Proteomes" id="UP000003094">
    <property type="component" value="Unassembled WGS sequence"/>
</dbReference>
<feature type="transmembrane region" description="Helical" evidence="1">
    <location>
        <begin position="67"/>
        <end position="85"/>
    </location>
</feature>
<gene>
    <name evidence="2" type="ORF">PVOR_03600</name>
</gene>
<organism evidence="2 3">
    <name type="scientific">Paenibacillus vortex V453</name>
    <dbReference type="NCBI Taxonomy" id="715225"/>
    <lineage>
        <taxon>Bacteria</taxon>
        <taxon>Bacillati</taxon>
        <taxon>Bacillota</taxon>
        <taxon>Bacilli</taxon>
        <taxon>Bacillales</taxon>
        <taxon>Paenibacillaceae</taxon>
        <taxon>Paenibacillus</taxon>
    </lineage>
</organism>
<keyword evidence="1" id="KW-0472">Membrane</keyword>
<keyword evidence="1" id="KW-1133">Transmembrane helix</keyword>
<name>A0A2R9T131_9BACL</name>
<proteinExistence type="predicted"/>
<dbReference type="KEGG" id="pvo:PVOR_03600"/>